<proteinExistence type="predicted"/>
<dbReference type="Proteomes" id="UP000177281">
    <property type="component" value="Unassembled WGS sequence"/>
</dbReference>
<dbReference type="EMBL" id="MFFB01000012">
    <property type="protein sequence ID" value="OGE94660.1"/>
    <property type="molecule type" value="Genomic_DNA"/>
</dbReference>
<dbReference type="STRING" id="1817841.A3B10_00715"/>
<protein>
    <recommendedName>
        <fullName evidence="4">DUF11 domain-containing protein</fullName>
    </recommendedName>
</protein>
<keyword evidence="1" id="KW-0812">Transmembrane</keyword>
<keyword evidence="1" id="KW-1133">Transmembrane helix</keyword>
<feature type="transmembrane region" description="Helical" evidence="1">
    <location>
        <begin position="175"/>
        <end position="197"/>
    </location>
</feature>
<evidence type="ECO:0000313" key="2">
    <source>
        <dbReference type="EMBL" id="OGE94660.1"/>
    </source>
</evidence>
<name>A0A1F5PYK1_9BACT</name>
<accession>A0A1F5PYK1</accession>
<gene>
    <name evidence="2" type="ORF">A3B10_00715</name>
</gene>
<evidence type="ECO:0000256" key="1">
    <source>
        <dbReference type="SAM" id="Phobius"/>
    </source>
</evidence>
<evidence type="ECO:0000313" key="3">
    <source>
        <dbReference type="Proteomes" id="UP000177281"/>
    </source>
</evidence>
<evidence type="ECO:0008006" key="4">
    <source>
        <dbReference type="Google" id="ProtNLM"/>
    </source>
</evidence>
<reference evidence="2 3" key="1">
    <citation type="journal article" date="2016" name="Nat. Commun.">
        <title>Thousands of microbial genomes shed light on interconnected biogeochemical processes in an aquifer system.</title>
        <authorList>
            <person name="Anantharaman K."/>
            <person name="Brown C.T."/>
            <person name="Hug L.A."/>
            <person name="Sharon I."/>
            <person name="Castelle C.J."/>
            <person name="Probst A.J."/>
            <person name="Thomas B.C."/>
            <person name="Singh A."/>
            <person name="Wilkins M.J."/>
            <person name="Karaoz U."/>
            <person name="Brodie E.L."/>
            <person name="Williams K.H."/>
            <person name="Hubbard S.S."/>
            <person name="Banfield J.F."/>
        </authorList>
    </citation>
    <scope>NUCLEOTIDE SEQUENCE [LARGE SCALE GENOMIC DNA]</scope>
</reference>
<sequence length="206" mass="22342">MNKILLGVIVLLVILAGIIWFYQSPKETQENSLPVLSVSAFNQTQSNDATKVSARPQDSIEFILTGQNQTDQIILGYVMTIDIFKLSDSATLIDAGGASYNSASNSLVWTPLDIPVGGSIEKKFTVRVNELPPNTPSQIMEVEFSNKIQITVSPKLQVLGNTVPASSQDPYTAPITGSTTGLVLILSVLTTFAGLIIRKIWFRAWG</sequence>
<organism evidence="2 3">
    <name type="scientific">Candidatus Doudnabacteria bacterium RIFCSPLOWO2_01_FULL_44_21</name>
    <dbReference type="NCBI Taxonomy" id="1817841"/>
    <lineage>
        <taxon>Bacteria</taxon>
        <taxon>Candidatus Doudnaibacteriota</taxon>
    </lineage>
</organism>
<keyword evidence="1" id="KW-0472">Membrane</keyword>
<dbReference type="AlphaFoldDB" id="A0A1F5PYK1"/>
<comment type="caution">
    <text evidence="2">The sequence shown here is derived from an EMBL/GenBank/DDBJ whole genome shotgun (WGS) entry which is preliminary data.</text>
</comment>